<reference evidence="1 2" key="1">
    <citation type="submission" date="2020-08" db="EMBL/GenBank/DDBJ databases">
        <title>Genomic Encyclopedia of Type Strains, Phase IV (KMG-V): Genome sequencing to study the core and pangenomes of soil and plant-associated prokaryotes.</title>
        <authorList>
            <person name="Whitman W."/>
        </authorList>
    </citation>
    <scope>NUCLEOTIDE SEQUENCE [LARGE SCALE GENOMIC DNA]</scope>
    <source>
        <strain evidence="1 2">SEMIA 4084</strain>
    </source>
</reference>
<keyword evidence="1" id="KW-0413">Isomerase</keyword>
<dbReference type="AlphaFoldDB" id="A0A7W8XBH8"/>
<keyword evidence="2" id="KW-1185">Reference proteome</keyword>
<dbReference type="InterPro" id="IPR026286">
    <property type="entry name" value="MaiA/AMDase"/>
</dbReference>
<dbReference type="PANTHER" id="PTHR40267:SF1">
    <property type="entry name" value="BLR3294 PROTEIN"/>
    <property type="match status" value="1"/>
</dbReference>
<name>A0A7W8XBH8_9HYPH</name>
<organism evidence="1 2">
    <name type="scientific">Rhizobium giardinii</name>
    <dbReference type="NCBI Taxonomy" id="56731"/>
    <lineage>
        <taxon>Bacteria</taxon>
        <taxon>Pseudomonadati</taxon>
        <taxon>Pseudomonadota</taxon>
        <taxon>Alphaproteobacteria</taxon>
        <taxon>Hyphomicrobiales</taxon>
        <taxon>Rhizobiaceae</taxon>
        <taxon>Rhizobium/Agrobacterium group</taxon>
        <taxon>Rhizobium</taxon>
    </lineage>
</organism>
<proteinExistence type="predicted"/>
<dbReference type="Pfam" id="PF17645">
    <property type="entry name" value="Amdase"/>
    <property type="match status" value="1"/>
</dbReference>
<dbReference type="GO" id="GO:0016853">
    <property type="term" value="F:isomerase activity"/>
    <property type="evidence" value="ECO:0007669"/>
    <property type="project" value="UniProtKB-KW"/>
</dbReference>
<dbReference type="EMBL" id="JACHBK010000015">
    <property type="protein sequence ID" value="MBB5538731.1"/>
    <property type="molecule type" value="Genomic_DNA"/>
</dbReference>
<evidence type="ECO:0000313" key="2">
    <source>
        <dbReference type="Proteomes" id="UP000585507"/>
    </source>
</evidence>
<dbReference type="Proteomes" id="UP000585507">
    <property type="component" value="Unassembled WGS sequence"/>
</dbReference>
<evidence type="ECO:0000313" key="1">
    <source>
        <dbReference type="EMBL" id="MBB5538731.1"/>
    </source>
</evidence>
<comment type="caution">
    <text evidence="1">The sequence shown here is derived from an EMBL/GenBank/DDBJ whole genome shotgun (WGS) entry which is preliminary data.</text>
</comment>
<gene>
    <name evidence="1" type="ORF">GGD55_005471</name>
</gene>
<accession>A0A7W8XBH8</accession>
<dbReference type="Gene3D" id="3.40.50.12500">
    <property type="match status" value="1"/>
</dbReference>
<dbReference type="InterPro" id="IPR053714">
    <property type="entry name" value="Iso_Racemase_Enz_sf"/>
</dbReference>
<dbReference type="PANTHER" id="PTHR40267">
    <property type="entry name" value="BLR3294 PROTEIN"/>
    <property type="match status" value="1"/>
</dbReference>
<sequence length="149" mass="16010">MQAMIQAARPGVSCTTPLTAAIAALDQFEARRIAVLTPYTDQVNQFIASSLEAGGTKVTSFASFKILENELMAKLTPKAIMEAALAMDLHGADALFISCTALRAVDVVEEIERKLGKPVVTAVQALYWHSLRLAGYSRPISGFGKLLAR</sequence>
<protein>
    <submittedName>
        <fullName evidence="1">Maleate cis-trans isomerase</fullName>
    </submittedName>
</protein>